<feature type="region of interest" description="Disordered" evidence="2">
    <location>
        <begin position="553"/>
        <end position="580"/>
    </location>
</feature>
<dbReference type="GO" id="GO:0016887">
    <property type="term" value="F:ATP hydrolysis activity"/>
    <property type="evidence" value="ECO:0007669"/>
    <property type="project" value="InterPro"/>
</dbReference>
<dbReference type="STRING" id="370622.LA66_10495"/>
<dbReference type="GO" id="GO:0006302">
    <property type="term" value="P:double-strand break repair"/>
    <property type="evidence" value="ECO:0007669"/>
    <property type="project" value="InterPro"/>
</dbReference>
<evidence type="ECO:0000256" key="2">
    <source>
        <dbReference type="SAM" id="MobiDB-lite"/>
    </source>
</evidence>
<sequence>MTMQIRSIRIESFASIRQMEIAGLEAGLNIVVGDNEAGKSTVLTALRAAFFHRHRAQTDAVREFMPYDGIGRPEVAVEFRLGSVDYTLTKSFLARPQAQLAWPGGRLEGDAVEDRLAELIGFSHPQRGAPKLAEHQGAFGLLWIQQGRAPEGVDVGAARNMLAASLEGEMGHFIGGGQGEAMLAAARALQDRFFTATLRVRTDSPLRQAEDELAALRRSLAELEELQRRYEAKLERLGDRRRLLARYELEDVVGKADKDLAVAQDTARRVAGLQEAHRLAERAVDQARQNLLRAVELVERRLALRAERDAAIEAVQAAAQEQQDCRGKLSLAKEQVEAADAAVAEARRAEEAAEEAERHRSRDAELQRLAAALADLRGRREAVLRAMAIQAGSEPSGDGEPMDKAALDRIEAAFLALREAEIRLSAASAHIRFEPTGPASILDASGHAVALGADLPVSGTAHFSIEGFGAIVVKAGGETEEFVRRVDEARRNWLRLAGRHGVETLDEARASYDRSQEQAAQRRQAAAESARLAPAGLAALELEIASLEKRQGQLGGEMASDRPAPPLSREQAAAARRSAEDASARARGFLAALSEQAVRADVRHEHAVARAAQAHAGLESATDAEPLEKLQDDVAAAEREVIATEAALAARARDAATSDPEVARLELDRAGRAREQLVRTLRDLSQEVHGLEGELRVEGASALEERISRLEGEIEHAERRVARLSVEAEASRLLYSTLEECRSDARERWLGPLKEKVAPYLRLVQPGGIVEFDDATMDVRSIVRNGIEEPFHRLSHGAREQVAVVTRLAIAEILREAGHPAFVILDDALVNTDEKRLARMHLALGRAAASMQVIVLTCRERDFIGLGASLHRI</sequence>
<feature type="coiled-coil region" evidence="1">
    <location>
        <begin position="329"/>
        <end position="369"/>
    </location>
</feature>
<dbReference type="OrthoDB" id="7069379at2"/>
<dbReference type="Gene3D" id="3.40.50.300">
    <property type="entry name" value="P-loop containing nucleotide triphosphate hydrolases"/>
    <property type="match status" value="2"/>
</dbReference>
<accession>A0A0B1Q6F8</accession>
<dbReference type="SUPFAM" id="SSF52540">
    <property type="entry name" value="P-loop containing nucleoside triphosphate hydrolases"/>
    <property type="match status" value="1"/>
</dbReference>
<dbReference type="PANTHER" id="PTHR41259">
    <property type="entry name" value="DOUBLE-STRAND BREAK REPAIR RAD50 ATPASE, PUTATIVE-RELATED"/>
    <property type="match status" value="1"/>
</dbReference>
<dbReference type="Pfam" id="PF13476">
    <property type="entry name" value="AAA_23"/>
    <property type="match status" value="1"/>
</dbReference>
<gene>
    <name evidence="4" type="ORF">LA66_10495</name>
</gene>
<evidence type="ECO:0000313" key="4">
    <source>
        <dbReference type="EMBL" id="KHJ54961.1"/>
    </source>
</evidence>
<comment type="caution">
    <text evidence="4">The sequence shown here is derived from an EMBL/GenBank/DDBJ whole genome shotgun (WGS) entry which is preliminary data.</text>
</comment>
<evidence type="ECO:0000259" key="3">
    <source>
        <dbReference type="Pfam" id="PF13476"/>
    </source>
</evidence>
<evidence type="ECO:0000313" key="5">
    <source>
        <dbReference type="Proteomes" id="UP000030826"/>
    </source>
</evidence>
<dbReference type="AlphaFoldDB" id="A0A0B1Q6F8"/>
<keyword evidence="1" id="KW-0175">Coiled coil</keyword>
<organism evidence="4 5">
    <name type="scientific">Aureimonas altamirensis</name>
    <dbReference type="NCBI Taxonomy" id="370622"/>
    <lineage>
        <taxon>Bacteria</taxon>
        <taxon>Pseudomonadati</taxon>
        <taxon>Pseudomonadota</taxon>
        <taxon>Alphaproteobacteria</taxon>
        <taxon>Hyphomicrobiales</taxon>
        <taxon>Aurantimonadaceae</taxon>
        <taxon>Aureimonas</taxon>
    </lineage>
</organism>
<evidence type="ECO:0000256" key="1">
    <source>
        <dbReference type="SAM" id="Coils"/>
    </source>
</evidence>
<reference evidence="4 5" key="1">
    <citation type="submission" date="2014-09" db="EMBL/GenBank/DDBJ databases">
        <title>Isolation and characterization of Aurantimonas altamirensis ON-56566 from clinical sample following a dog bite.</title>
        <authorList>
            <person name="Eshaghi A."/>
            <person name="Li A."/>
            <person name="Shahinas D."/>
            <person name="Bahn P."/>
            <person name="Kus J.V."/>
            <person name="Patel S.N."/>
        </authorList>
    </citation>
    <scope>NUCLEOTIDE SEQUENCE [LARGE SCALE GENOMIC DNA]</scope>
    <source>
        <strain evidence="4 5">ON-56566</strain>
    </source>
</reference>
<feature type="coiled-coil region" evidence="1">
    <location>
        <begin position="627"/>
        <end position="727"/>
    </location>
</feature>
<dbReference type="RefSeq" id="WP_039192223.1">
    <property type="nucleotide sequence ID" value="NZ_JRFJ01000002.1"/>
</dbReference>
<dbReference type="Proteomes" id="UP000030826">
    <property type="component" value="Unassembled WGS sequence"/>
</dbReference>
<proteinExistence type="predicted"/>
<dbReference type="InterPro" id="IPR027417">
    <property type="entry name" value="P-loop_NTPase"/>
</dbReference>
<dbReference type="InterPro" id="IPR038729">
    <property type="entry name" value="Rad50/SbcC_AAA"/>
</dbReference>
<dbReference type="PANTHER" id="PTHR41259:SF1">
    <property type="entry name" value="DOUBLE-STRAND BREAK REPAIR RAD50 ATPASE, PUTATIVE-RELATED"/>
    <property type="match status" value="1"/>
</dbReference>
<feature type="domain" description="Rad50/SbcC-type AAA" evidence="3">
    <location>
        <begin position="7"/>
        <end position="57"/>
    </location>
</feature>
<dbReference type="EMBL" id="JRFJ01000002">
    <property type="protein sequence ID" value="KHJ54961.1"/>
    <property type="molecule type" value="Genomic_DNA"/>
</dbReference>
<feature type="coiled-coil region" evidence="1">
    <location>
        <begin position="206"/>
        <end position="240"/>
    </location>
</feature>
<name>A0A0B1Q6F8_9HYPH</name>
<protein>
    <recommendedName>
        <fullName evidence="3">Rad50/SbcC-type AAA domain-containing protein</fullName>
    </recommendedName>
</protein>